<feature type="transmembrane region" description="Helical" evidence="1">
    <location>
        <begin position="7"/>
        <end position="24"/>
    </location>
</feature>
<dbReference type="Proteomes" id="UP000216498">
    <property type="component" value="Unassembled WGS sequence"/>
</dbReference>
<keyword evidence="1" id="KW-0472">Membrane</keyword>
<reference evidence="3 4" key="1">
    <citation type="submission" date="2017-08" db="EMBL/GenBank/DDBJ databases">
        <title>Virgibacillus indicus sp. nov. and Virgibacillus profoundi sp. nov, two moderately halophilic bacteria isolated from marine sediment by using the Microfluidic Streak Plate.</title>
        <authorList>
            <person name="Xu B."/>
            <person name="Hu B."/>
            <person name="Wang J."/>
            <person name="Zhu Y."/>
            <person name="Huang L."/>
            <person name="Du W."/>
            <person name="Huang Y."/>
        </authorList>
    </citation>
    <scope>NUCLEOTIDE SEQUENCE [LARGE SCALE GENOMIC DNA]</scope>
    <source>
        <strain evidence="3 4">IO3-P2-C2</strain>
    </source>
</reference>
<dbReference type="AlphaFoldDB" id="A0A265NEM5"/>
<dbReference type="InterPro" id="IPR003583">
    <property type="entry name" value="Hlx-hairpin-Hlx_DNA-bd_motif"/>
</dbReference>
<dbReference type="SUPFAM" id="SSF47781">
    <property type="entry name" value="RuvA domain 2-like"/>
    <property type="match status" value="1"/>
</dbReference>
<feature type="domain" description="Helix-hairpin-helix DNA-binding motif class 1" evidence="2">
    <location>
        <begin position="175"/>
        <end position="194"/>
    </location>
</feature>
<keyword evidence="1" id="KW-1133">Transmembrane helix</keyword>
<comment type="caution">
    <text evidence="3">The sequence shown here is derived from an EMBL/GenBank/DDBJ whole genome shotgun (WGS) entry which is preliminary data.</text>
</comment>
<proteinExistence type="predicted"/>
<dbReference type="EMBL" id="NPMS01000001">
    <property type="protein sequence ID" value="OZU89909.1"/>
    <property type="molecule type" value="Genomic_DNA"/>
</dbReference>
<dbReference type="PANTHER" id="PTHR21180">
    <property type="entry name" value="ENDONUCLEASE/EXONUCLEASE/PHOSPHATASE FAMILY DOMAIN-CONTAINING PROTEIN 1"/>
    <property type="match status" value="1"/>
</dbReference>
<evidence type="ECO:0000313" key="3">
    <source>
        <dbReference type="EMBL" id="OZU89909.1"/>
    </source>
</evidence>
<accession>A0A265NEM5</accession>
<dbReference type="Gene3D" id="1.10.150.310">
    <property type="entry name" value="Tex RuvX-like domain-like"/>
    <property type="match status" value="1"/>
</dbReference>
<name>A0A265NEM5_9BACI</name>
<dbReference type="InterPro" id="IPR010994">
    <property type="entry name" value="RuvA_2-like"/>
</dbReference>
<dbReference type="NCBIfam" id="TIGR00426">
    <property type="entry name" value="competence protein ComEA helix-hairpin-helix repeat region"/>
    <property type="match status" value="1"/>
</dbReference>
<dbReference type="PANTHER" id="PTHR21180:SF32">
    <property type="entry name" value="ENDONUCLEASE_EXONUCLEASE_PHOSPHATASE FAMILY DOMAIN-CONTAINING PROTEIN 1"/>
    <property type="match status" value="1"/>
</dbReference>
<dbReference type="SMART" id="SM00278">
    <property type="entry name" value="HhH1"/>
    <property type="match status" value="2"/>
</dbReference>
<dbReference type="InterPro" id="IPR019554">
    <property type="entry name" value="Soluble_ligand-bd"/>
</dbReference>
<dbReference type="GO" id="GO:0015627">
    <property type="term" value="C:type II protein secretion system complex"/>
    <property type="evidence" value="ECO:0007669"/>
    <property type="project" value="TreeGrafter"/>
</dbReference>
<dbReference type="Pfam" id="PF10531">
    <property type="entry name" value="SLBB"/>
    <property type="match status" value="1"/>
</dbReference>
<feature type="domain" description="Helix-hairpin-helix DNA-binding motif class 1" evidence="2">
    <location>
        <begin position="145"/>
        <end position="164"/>
    </location>
</feature>
<dbReference type="GO" id="GO:0006281">
    <property type="term" value="P:DNA repair"/>
    <property type="evidence" value="ECO:0007669"/>
    <property type="project" value="InterPro"/>
</dbReference>
<dbReference type="OrthoDB" id="9790239at2"/>
<evidence type="ECO:0000313" key="4">
    <source>
        <dbReference type="Proteomes" id="UP000216498"/>
    </source>
</evidence>
<dbReference type="InterPro" id="IPR004509">
    <property type="entry name" value="Competence_ComEA_HhH"/>
</dbReference>
<organism evidence="3 4">
    <name type="scientific">Virgibacillus indicus</name>
    <dbReference type="NCBI Taxonomy" id="2024554"/>
    <lineage>
        <taxon>Bacteria</taxon>
        <taxon>Bacillati</taxon>
        <taxon>Bacillota</taxon>
        <taxon>Bacilli</taxon>
        <taxon>Bacillales</taxon>
        <taxon>Bacillaceae</taxon>
        <taxon>Virgibacillus</taxon>
    </lineage>
</organism>
<dbReference type="GO" id="GO:0015628">
    <property type="term" value="P:protein secretion by the type II secretion system"/>
    <property type="evidence" value="ECO:0007669"/>
    <property type="project" value="TreeGrafter"/>
</dbReference>
<dbReference type="Pfam" id="PF12836">
    <property type="entry name" value="HHH_3"/>
    <property type="match status" value="1"/>
</dbReference>
<keyword evidence="1" id="KW-0812">Transmembrane</keyword>
<dbReference type="InterPro" id="IPR051675">
    <property type="entry name" value="Endo/Exo/Phosphatase_dom_1"/>
</dbReference>
<evidence type="ECO:0000259" key="2">
    <source>
        <dbReference type="SMART" id="SM00278"/>
    </source>
</evidence>
<sequence length="198" mass="21834">MLHQLKKYSFFIVIGIGIVVFFFLTKEKNTEQANAEFSPVDENPLELNGTEQNSADQNNLKAIVDVKGEVMKPGVYEMEMDARVNDVIQTAGGFSEDADQSQVNLAQKVQDEMIIIIPKAGESDQGLNANPPGSEKVRINYASQQEIESLSGIGPSKAAAIIQHRDEYGFFRTLEDLLEVSGIGEKTLETLKDDIQVP</sequence>
<dbReference type="RefSeq" id="WP_094883510.1">
    <property type="nucleotide sequence ID" value="NZ_NPMS01000001.1"/>
</dbReference>
<protein>
    <submittedName>
        <fullName evidence="3">Competence protein ComEA</fullName>
    </submittedName>
</protein>
<evidence type="ECO:0000256" key="1">
    <source>
        <dbReference type="SAM" id="Phobius"/>
    </source>
</evidence>
<dbReference type="Gene3D" id="3.10.560.10">
    <property type="entry name" value="Outer membrane lipoprotein wza domain like"/>
    <property type="match status" value="1"/>
</dbReference>
<keyword evidence="4" id="KW-1185">Reference proteome</keyword>
<dbReference type="GO" id="GO:0003677">
    <property type="term" value="F:DNA binding"/>
    <property type="evidence" value="ECO:0007669"/>
    <property type="project" value="InterPro"/>
</dbReference>
<gene>
    <name evidence="3" type="ORF">CIL03_01855</name>
</gene>